<feature type="region of interest" description="Disordered" evidence="1">
    <location>
        <begin position="48"/>
        <end position="69"/>
    </location>
</feature>
<dbReference type="STRING" id="65499.SAMN04488000_12446"/>
<evidence type="ECO:0000313" key="2">
    <source>
        <dbReference type="EMBL" id="SES36621.1"/>
    </source>
</evidence>
<evidence type="ECO:0000256" key="1">
    <source>
        <dbReference type="SAM" id="MobiDB-lite"/>
    </source>
</evidence>
<keyword evidence="3" id="KW-1185">Reference proteome</keyword>
<dbReference type="EMBL" id="FOFV01000024">
    <property type="protein sequence ID" value="SES36621.1"/>
    <property type="molecule type" value="Genomic_DNA"/>
</dbReference>
<organism evidence="2 3">
    <name type="scientific">Lentzea albida</name>
    <dbReference type="NCBI Taxonomy" id="65499"/>
    <lineage>
        <taxon>Bacteria</taxon>
        <taxon>Bacillati</taxon>
        <taxon>Actinomycetota</taxon>
        <taxon>Actinomycetes</taxon>
        <taxon>Pseudonocardiales</taxon>
        <taxon>Pseudonocardiaceae</taxon>
        <taxon>Lentzea</taxon>
    </lineage>
</organism>
<proteinExistence type="predicted"/>
<sequence length="69" mass="7325">MCALASLPMPIAVCPRSTKRESVKVTRPAAKIWTAAGICDQCGRTASNAGQPLRQEFSPSAGRLQLPEV</sequence>
<dbReference type="Proteomes" id="UP000199503">
    <property type="component" value="Unassembled WGS sequence"/>
</dbReference>
<gene>
    <name evidence="2" type="ORF">SAMN04488000_12446</name>
</gene>
<evidence type="ECO:0000313" key="3">
    <source>
        <dbReference type="Proteomes" id="UP000199503"/>
    </source>
</evidence>
<accession>A0A1H9WS33</accession>
<protein>
    <submittedName>
        <fullName evidence="2">Uncharacterized protein</fullName>
    </submittedName>
</protein>
<reference evidence="3" key="1">
    <citation type="submission" date="2016-10" db="EMBL/GenBank/DDBJ databases">
        <authorList>
            <person name="Varghese N."/>
            <person name="Submissions S."/>
        </authorList>
    </citation>
    <scope>NUCLEOTIDE SEQUENCE [LARGE SCALE GENOMIC DNA]</scope>
    <source>
        <strain evidence="3">DSM 44437</strain>
    </source>
</reference>
<name>A0A1H9WS33_9PSEU</name>
<dbReference type="AlphaFoldDB" id="A0A1H9WS33"/>